<dbReference type="GO" id="GO:0016407">
    <property type="term" value="F:acetyltransferase activity"/>
    <property type="evidence" value="ECO:0007669"/>
    <property type="project" value="TreeGrafter"/>
</dbReference>
<gene>
    <name evidence="14" type="ORF">JCM7686_3332</name>
</gene>
<dbReference type="GO" id="GO:0031405">
    <property type="term" value="F:lipoic acid binding"/>
    <property type="evidence" value="ECO:0007669"/>
    <property type="project" value="TreeGrafter"/>
</dbReference>
<dbReference type="Pfam" id="PF00364">
    <property type="entry name" value="Biotin_lipoyl"/>
    <property type="match status" value="1"/>
</dbReference>
<evidence type="ECO:0000256" key="3">
    <source>
        <dbReference type="ARBA" id="ARBA00005145"/>
    </source>
</evidence>
<dbReference type="PROSITE" id="PS51826">
    <property type="entry name" value="PSBD"/>
    <property type="match status" value="1"/>
</dbReference>
<dbReference type="GO" id="GO:0005737">
    <property type="term" value="C:cytoplasm"/>
    <property type="evidence" value="ECO:0007669"/>
    <property type="project" value="TreeGrafter"/>
</dbReference>
<sequence>MGIHSIRMPDIGEGIAETEIAEWMVSVGQTIREDDPMVAVMTDKATVEIPAPVTGTVLWLAGATGDKIAVGAELIRLEVDGAGNVAQGGAKADAGAGADAGARADAGAGADAKASAQAEARSGASSEAHAEAHSDAQSTAQAEPTSTPKPPADPVPAAKAPRATAPLRAEGEKPIAAPSVRGRARDAGIDLRLVRGSGPGGRITHEDLDAFIATGGLPQVSGPRSDPRVEDIKIIGLRRRIAERMEEANRVPAITIVEEVDATALEDLRARMNAEGKAAKLTLLPFIARALIRALKDHPVINQHYLPEEGIARRFGAVHLGIATQTPNGLMVPVLRHAEAMSLRDTAAELLRLAQAARDGSAKREELSGSTITVTSLGPLGAIATTPILNVPEVAIIGINRLAVRPFWNGTAFEPRKMMNISCSFDHRIIDGWDAAVFVQRLKELLETPALIFVEA</sequence>
<dbReference type="Gene3D" id="2.40.50.100">
    <property type="match status" value="1"/>
</dbReference>
<feature type="domain" description="Peripheral subunit-binding (PSBD)" evidence="13">
    <location>
        <begin position="175"/>
        <end position="212"/>
    </location>
</feature>
<evidence type="ECO:0000256" key="6">
    <source>
        <dbReference type="ARBA" id="ARBA00022679"/>
    </source>
</evidence>
<dbReference type="PATRIC" id="fig|1367847.3.peg.3361"/>
<comment type="function">
    <text evidence="2">E2 component of the 2-oxoglutarate dehydrogenase (OGDH) complex which catalyzes the second step in the conversion of 2-oxoglutarate to succinyl-CoA and CO(2).</text>
</comment>
<dbReference type="SUPFAM" id="SSF51230">
    <property type="entry name" value="Single hybrid motif"/>
    <property type="match status" value="1"/>
</dbReference>
<keyword evidence="6 10" id="KW-0808">Transferase</keyword>
<evidence type="ECO:0000259" key="12">
    <source>
        <dbReference type="PROSITE" id="PS50968"/>
    </source>
</evidence>
<dbReference type="EC" id="2.3.1.-" evidence="10"/>
<dbReference type="InterPro" id="IPR011053">
    <property type="entry name" value="Single_hybrid_motif"/>
</dbReference>
<feature type="region of interest" description="Disordered" evidence="11">
    <location>
        <begin position="112"/>
        <end position="181"/>
    </location>
</feature>
<keyword evidence="7 10" id="KW-0450">Lipoyl</keyword>
<evidence type="ECO:0000256" key="1">
    <source>
        <dbReference type="ARBA" id="ARBA00001938"/>
    </source>
</evidence>
<feature type="domain" description="Lipoyl-binding" evidence="12">
    <location>
        <begin position="3"/>
        <end position="78"/>
    </location>
</feature>
<accession>S5XYI4</accession>
<dbReference type="InterPro" id="IPR036625">
    <property type="entry name" value="E3-bd_dom_sf"/>
</dbReference>
<dbReference type="RefSeq" id="WP_020952003.1">
    <property type="nucleotide sequence ID" value="NC_022041.1"/>
</dbReference>
<keyword evidence="15" id="KW-1185">Reference proteome</keyword>
<dbReference type="PANTHER" id="PTHR43178:SF5">
    <property type="entry name" value="LIPOAMIDE ACYLTRANSFERASE COMPONENT OF BRANCHED-CHAIN ALPHA-KETO ACID DEHYDROGENASE COMPLEX, MITOCHONDRIAL"/>
    <property type="match status" value="1"/>
</dbReference>
<comment type="similarity">
    <text evidence="4 10">Belongs to the 2-oxoacid dehydrogenase family.</text>
</comment>
<dbReference type="InterPro" id="IPR023213">
    <property type="entry name" value="CAT-like_dom_sf"/>
</dbReference>
<comment type="cofactor">
    <cofactor evidence="1 10">
        <name>(R)-lipoate</name>
        <dbReference type="ChEBI" id="CHEBI:83088"/>
    </cofactor>
</comment>
<dbReference type="AlphaFoldDB" id="S5XYI4"/>
<organism evidence="14 15">
    <name type="scientific">Paracoccus aminophilus JCM 7686</name>
    <dbReference type="NCBI Taxonomy" id="1367847"/>
    <lineage>
        <taxon>Bacteria</taxon>
        <taxon>Pseudomonadati</taxon>
        <taxon>Pseudomonadota</taxon>
        <taxon>Alphaproteobacteria</taxon>
        <taxon>Rhodobacterales</taxon>
        <taxon>Paracoccaceae</taxon>
        <taxon>Paracoccus</taxon>
    </lineage>
</organism>
<dbReference type="InterPro" id="IPR001078">
    <property type="entry name" value="2-oxoacid_DH_actylTfrase"/>
</dbReference>
<dbReference type="CDD" id="cd06849">
    <property type="entry name" value="lipoyl_domain"/>
    <property type="match status" value="1"/>
</dbReference>
<comment type="subunit">
    <text evidence="5">Forms a 24-polypeptide structural core with octahedral symmetry. Part of the 2-oxoglutarate dehydrogenase (OGDH) complex composed of E1 (2-oxoglutarate dehydrogenase), E2 (dihydrolipoamide succinyltransferase) and E3 (dihydrolipoamide dehydrogenase); the complex contains multiple copies of the three enzymatic components (E1, E2 and E3).</text>
</comment>
<evidence type="ECO:0000256" key="11">
    <source>
        <dbReference type="SAM" id="MobiDB-lite"/>
    </source>
</evidence>
<evidence type="ECO:0000256" key="4">
    <source>
        <dbReference type="ARBA" id="ARBA00007317"/>
    </source>
</evidence>
<dbReference type="InterPro" id="IPR003016">
    <property type="entry name" value="2-oxoA_DH_lipoyl-BS"/>
</dbReference>
<dbReference type="KEGG" id="pami:JCM7686_3332"/>
<dbReference type="GO" id="GO:0004149">
    <property type="term" value="F:dihydrolipoyllysine-residue succinyltransferase activity"/>
    <property type="evidence" value="ECO:0007669"/>
    <property type="project" value="UniProtKB-EC"/>
</dbReference>
<evidence type="ECO:0000256" key="8">
    <source>
        <dbReference type="ARBA" id="ARBA00023315"/>
    </source>
</evidence>
<dbReference type="FunFam" id="3.30.559.10:FF:000007">
    <property type="entry name" value="Dihydrolipoamide acetyltransferase component of pyruvate dehydrogenase complex"/>
    <property type="match status" value="1"/>
</dbReference>
<dbReference type="PROSITE" id="PS00189">
    <property type="entry name" value="LIPOYL"/>
    <property type="match status" value="1"/>
</dbReference>
<dbReference type="InterPro" id="IPR004167">
    <property type="entry name" value="PSBD"/>
</dbReference>
<evidence type="ECO:0000256" key="9">
    <source>
        <dbReference type="ARBA" id="ARBA00052761"/>
    </source>
</evidence>
<dbReference type="OrthoDB" id="9805770at2"/>
<proteinExistence type="inferred from homology"/>
<dbReference type="Proteomes" id="UP000015480">
    <property type="component" value="Chromosome"/>
</dbReference>
<dbReference type="InterPro" id="IPR050743">
    <property type="entry name" value="2-oxoacid_DH_E2_comp"/>
</dbReference>
<evidence type="ECO:0000313" key="14">
    <source>
        <dbReference type="EMBL" id="AGT10367.1"/>
    </source>
</evidence>
<reference evidence="14 15" key="1">
    <citation type="journal article" date="2014" name="BMC Genomics">
        <title>Architecture and functions of a multipartite genome of the methylotrophic bacterium Paracoccus aminophilus JCM 7686, containing primary and secondary chromids.</title>
        <authorList>
            <person name="Dziewit L."/>
            <person name="Czarnecki J."/>
            <person name="Wibberg D."/>
            <person name="Radlinska M."/>
            <person name="Mrozek P."/>
            <person name="Szymczak M."/>
            <person name="Schluter A."/>
            <person name="Puhler A."/>
            <person name="Bartosik D."/>
        </authorList>
    </citation>
    <scope>NUCLEOTIDE SEQUENCE [LARGE SCALE GENOMIC DNA]</scope>
    <source>
        <strain evidence="14">JCM 7686</strain>
    </source>
</reference>
<dbReference type="SUPFAM" id="SSF47005">
    <property type="entry name" value="Peripheral subunit-binding domain of 2-oxo acid dehydrogenase complex"/>
    <property type="match status" value="1"/>
</dbReference>
<dbReference type="HOGENOM" id="CLU_016733_10_0_5"/>
<feature type="compositionally biased region" description="Polar residues" evidence="11">
    <location>
        <begin position="137"/>
        <end position="146"/>
    </location>
</feature>
<evidence type="ECO:0000313" key="15">
    <source>
        <dbReference type="Proteomes" id="UP000015480"/>
    </source>
</evidence>
<feature type="compositionally biased region" description="Low complexity" evidence="11">
    <location>
        <begin position="112"/>
        <end position="127"/>
    </location>
</feature>
<dbReference type="Gene3D" id="4.10.320.10">
    <property type="entry name" value="E3-binding domain"/>
    <property type="match status" value="1"/>
</dbReference>
<dbReference type="Pfam" id="PF00198">
    <property type="entry name" value="2-oxoacid_dh"/>
    <property type="match status" value="1"/>
</dbReference>
<dbReference type="SUPFAM" id="SSF52777">
    <property type="entry name" value="CoA-dependent acyltransferases"/>
    <property type="match status" value="1"/>
</dbReference>
<evidence type="ECO:0000259" key="13">
    <source>
        <dbReference type="PROSITE" id="PS51826"/>
    </source>
</evidence>
<dbReference type="PANTHER" id="PTHR43178">
    <property type="entry name" value="DIHYDROLIPOAMIDE ACETYLTRANSFERASE COMPONENT OF PYRUVATE DEHYDROGENASE COMPLEX"/>
    <property type="match status" value="1"/>
</dbReference>
<dbReference type="PROSITE" id="PS50968">
    <property type="entry name" value="BIOTINYL_LIPOYL"/>
    <property type="match status" value="1"/>
</dbReference>
<dbReference type="InterPro" id="IPR000089">
    <property type="entry name" value="Biotin_lipoyl"/>
</dbReference>
<dbReference type="STRING" id="1367847.JCM7686_3332"/>
<comment type="catalytic activity">
    <reaction evidence="9">
        <text>N(6)-[(R)-dihydrolipoyl]-L-lysyl-[protein] + succinyl-CoA = N(6)-[(R)-S(8)-succinyldihydrolipoyl]-L-lysyl-[protein] + CoA</text>
        <dbReference type="Rhea" id="RHEA:15213"/>
        <dbReference type="Rhea" id="RHEA-COMP:10475"/>
        <dbReference type="Rhea" id="RHEA-COMP:20092"/>
        <dbReference type="ChEBI" id="CHEBI:57287"/>
        <dbReference type="ChEBI" id="CHEBI:57292"/>
        <dbReference type="ChEBI" id="CHEBI:83100"/>
        <dbReference type="ChEBI" id="CHEBI:83120"/>
        <dbReference type="EC" id="2.3.1.61"/>
    </reaction>
</comment>
<dbReference type="Pfam" id="PF02817">
    <property type="entry name" value="E3_binding"/>
    <property type="match status" value="1"/>
</dbReference>
<protein>
    <recommendedName>
        <fullName evidence="10">Dihydrolipoamide acetyltransferase component of pyruvate dehydrogenase complex</fullName>
        <ecNumber evidence="10">2.3.1.-</ecNumber>
    </recommendedName>
</protein>
<dbReference type="EMBL" id="CP006650">
    <property type="protein sequence ID" value="AGT10367.1"/>
    <property type="molecule type" value="Genomic_DNA"/>
</dbReference>
<evidence type="ECO:0000256" key="10">
    <source>
        <dbReference type="RuleBase" id="RU003423"/>
    </source>
</evidence>
<comment type="pathway">
    <text evidence="3">Amino-acid degradation; L-lysine degradation via saccharopine pathway; glutaryl-CoA from L-lysine: step 6/6.</text>
</comment>
<evidence type="ECO:0000256" key="7">
    <source>
        <dbReference type="ARBA" id="ARBA00022823"/>
    </source>
</evidence>
<keyword evidence="8 10" id="KW-0012">Acyltransferase</keyword>
<name>S5XYI4_PARAH</name>
<evidence type="ECO:0000256" key="5">
    <source>
        <dbReference type="ARBA" id="ARBA00011666"/>
    </source>
</evidence>
<evidence type="ECO:0000256" key="2">
    <source>
        <dbReference type="ARBA" id="ARBA00004052"/>
    </source>
</evidence>
<dbReference type="Gene3D" id="3.30.559.10">
    <property type="entry name" value="Chloramphenicol acetyltransferase-like domain"/>
    <property type="match status" value="1"/>
</dbReference>
<dbReference type="eggNOG" id="COG0508">
    <property type="taxonomic scope" value="Bacteria"/>
</dbReference>